<sequence length="212" mass="22242">MSTTKRGRPIEYDRDLTLQRAGELFWSVGFGASSLDALSEATAMTRPSLSGAFGDKQALYIATLERYRDTSAAAMTTILSAARPLRAELAEVYAKSTDAYLAPDDAARGCLLIGTASVEAVHRPAVRQVLQQSLGMFNTILEERLRKAIAQGELGAGADAAGLASVATAVMHSLAVRARAGEPRAALDLLSKAAIDLICGGKYPADTQAAGN</sequence>
<dbReference type="AlphaFoldDB" id="A0A8E2BAP3"/>
<keyword evidence="1" id="KW-0805">Transcription regulation</keyword>
<dbReference type="PANTHER" id="PTHR47506">
    <property type="entry name" value="TRANSCRIPTIONAL REGULATORY PROTEIN"/>
    <property type="match status" value="1"/>
</dbReference>
<accession>A0A8E2BAP3</accession>
<evidence type="ECO:0000256" key="3">
    <source>
        <dbReference type="ARBA" id="ARBA00023163"/>
    </source>
</evidence>
<feature type="domain" description="Tetracyclin repressor-like C-terminal" evidence="5">
    <location>
        <begin position="99"/>
        <end position="190"/>
    </location>
</feature>
<dbReference type="Gene3D" id="1.10.10.60">
    <property type="entry name" value="Homeodomain-like"/>
    <property type="match status" value="1"/>
</dbReference>
<dbReference type="InterPro" id="IPR011075">
    <property type="entry name" value="TetR_C"/>
</dbReference>
<name>A0A8E2BAP3_9HYPH</name>
<keyword evidence="3" id="KW-0804">Transcription</keyword>
<evidence type="ECO:0000256" key="1">
    <source>
        <dbReference type="ARBA" id="ARBA00023015"/>
    </source>
</evidence>
<dbReference type="InterPro" id="IPR036271">
    <property type="entry name" value="Tet_transcr_reg_TetR-rel_C_sf"/>
</dbReference>
<dbReference type="RefSeq" id="WP_184766860.1">
    <property type="nucleotide sequence ID" value="NZ_JACHGI010000001.1"/>
</dbReference>
<dbReference type="Proteomes" id="UP000532373">
    <property type="component" value="Unassembled WGS sequence"/>
</dbReference>
<evidence type="ECO:0000313" key="6">
    <source>
        <dbReference type="EMBL" id="MBB6464244.1"/>
    </source>
</evidence>
<dbReference type="Pfam" id="PF16925">
    <property type="entry name" value="TetR_C_13"/>
    <property type="match status" value="1"/>
</dbReference>
<proteinExistence type="predicted"/>
<dbReference type="SUPFAM" id="SSF46689">
    <property type="entry name" value="Homeodomain-like"/>
    <property type="match status" value="1"/>
</dbReference>
<dbReference type="InterPro" id="IPR001647">
    <property type="entry name" value="HTH_TetR"/>
</dbReference>
<feature type="domain" description="HTH tetR-type" evidence="4">
    <location>
        <begin position="20"/>
        <end position="62"/>
    </location>
</feature>
<dbReference type="SUPFAM" id="SSF48498">
    <property type="entry name" value="Tetracyclin repressor-like, C-terminal domain"/>
    <property type="match status" value="1"/>
</dbReference>
<gene>
    <name evidence="6" type="ORF">HNQ96_000091</name>
</gene>
<dbReference type="EMBL" id="JACHGI010000001">
    <property type="protein sequence ID" value="MBB6464244.1"/>
    <property type="molecule type" value="Genomic_DNA"/>
</dbReference>
<dbReference type="InterPro" id="IPR009057">
    <property type="entry name" value="Homeodomain-like_sf"/>
</dbReference>
<dbReference type="Pfam" id="PF00440">
    <property type="entry name" value="TetR_N"/>
    <property type="match status" value="1"/>
</dbReference>
<dbReference type="GO" id="GO:0003677">
    <property type="term" value="F:DNA binding"/>
    <property type="evidence" value="ECO:0007669"/>
    <property type="project" value="UniProtKB-KW"/>
</dbReference>
<evidence type="ECO:0000256" key="2">
    <source>
        <dbReference type="ARBA" id="ARBA00023125"/>
    </source>
</evidence>
<evidence type="ECO:0000259" key="5">
    <source>
        <dbReference type="Pfam" id="PF16925"/>
    </source>
</evidence>
<keyword evidence="2" id="KW-0238">DNA-binding</keyword>
<comment type="caution">
    <text evidence="6">The sequence shown here is derived from an EMBL/GenBank/DDBJ whole genome shotgun (WGS) entry which is preliminary data.</text>
</comment>
<dbReference type="Gene3D" id="1.10.357.10">
    <property type="entry name" value="Tetracycline Repressor, domain 2"/>
    <property type="match status" value="1"/>
</dbReference>
<evidence type="ECO:0000259" key="4">
    <source>
        <dbReference type="Pfam" id="PF00440"/>
    </source>
</evidence>
<protein>
    <submittedName>
        <fullName evidence="6">AcrR family transcriptional regulator</fullName>
    </submittedName>
</protein>
<dbReference type="PANTHER" id="PTHR47506:SF1">
    <property type="entry name" value="HTH-TYPE TRANSCRIPTIONAL REGULATOR YJDC"/>
    <property type="match status" value="1"/>
</dbReference>
<evidence type="ECO:0000313" key="7">
    <source>
        <dbReference type="Proteomes" id="UP000532373"/>
    </source>
</evidence>
<reference evidence="6 7" key="1">
    <citation type="submission" date="2020-08" db="EMBL/GenBank/DDBJ databases">
        <title>Genomic Encyclopedia of Type Strains, Phase IV (KMG-IV): sequencing the most valuable type-strain genomes for metagenomic binning, comparative biology and taxonomic classification.</title>
        <authorList>
            <person name="Goeker M."/>
        </authorList>
    </citation>
    <scope>NUCLEOTIDE SEQUENCE [LARGE SCALE GENOMIC DNA]</scope>
    <source>
        <strain evidence="6 7">DSM 17454</strain>
    </source>
</reference>
<organism evidence="6 7">
    <name type="scientific">Aminobacter carboxidus</name>
    <dbReference type="NCBI Taxonomy" id="376165"/>
    <lineage>
        <taxon>Bacteria</taxon>
        <taxon>Pseudomonadati</taxon>
        <taxon>Pseudomonadota</taxon>
        <taxon>Alphaproteobacteria</taxon>
        <taxon>Hyphomicrobiales</taxon>
        <taxon>Phyllobacteriaceae</taxon>
        <taxon>Aminobacter</taxon>
    </lineage>
</organism>